<accession>A0AAV9F8L5</accession>
<reference evidence="2" key="1">
    <citation type="journal article" date="2023" name="Nat. Commun.">
        <title>Diploid and tetraploid genomes of Acorus and the evolution of monocots.</title>
        <authorList>
            <person name="Ma L."/>
            <person name="Liu K.W."/>
            <person name="Li Z."/>
            <person name="Hsiao Y.Y."/>
            <person name="Qi Y."/>
            <person name="Fu T."/>
            <person name="Tang G.D."/>
            <person name="Zhang D."/>
            <person name="Sun W.H."/>
            <person name="Liu D.K."/>
            <person name="Li Y."/>
            <person name="Chen G.Z."/>
            <person name="Liu X.D."/>
            <person name="Liao X.Y."/>
            <person name="Jiang Y.T."/>
            <person name="Yu X."/>
            <person name="Hao Y."/>
            <person name="Huang J."/>
            <person name="Zhao X.W."/>
            <person name="Ke S."/>
            <person name="Chen Y.Y."/>
            <person name="Wu W.L."/>
            <person name="Hsu J.L."/>
            <person name="Lin Y.F."/>
            <person name="Huang M.D."/>
            <person name="Li C.Y."/>
            <person name="Huang L."/>
            <person name="Wang Z.W."/>
            <person name="Zhao X."/>
            <person name="Zhong W.Y."/>
            <person name="Peng D.H."/>
            <person name="Ahmad S."/>
            <person name="Lan S."/>
            <person name="Zhang J.S."/>
            <person name="Tsai W.C."/>
            <person name="Van de Peer Y."/>
            <person name="Liu Z.J."/>
        </authorList>
    </citation>
    <scope>NUCLEOTIDE SEQUENCE</scope>
    <source>
        <strain evidence="2">CP</strain>
    </source>
</reference>
<keyword evidence="3" id="KW-1185">Reference proteome</keyword>
<comment type="caution">
    <text evidence="2">The sequence shown here is derived from an EMBL/GenBank/DDBJ whole genome shotgun (WGS) entry which is preliminary data.</text>
</comment>
<proteinExistence type="predicted"/>
<evidence type="ECO:0000313" key="2">
    <source>
        <dbReference type="EMBL" id="KAK1322333.1"/>
    </source>
</evidence>
<reference evidence="2" key="2">
    <citation type="submission" date="2023-06" db="EMBL/GenBank/DDBJ databases">
        <authorList>
            <person name="Ma L."/>
            <person name="Liu K.-W."/>
            <person name="Li Z."/>
            <person name="Hsiao Y.-Y."/>
            <person name="Qi Y."/>
            <person name="Fu T."/>
            <person name="Tang G."/>
            <person name="Zhang D."/>
            <person name="Sun W.-H."/>
            <person name="Liu D.-K."/>
            <person name="Li Y."/>
            <person name="Chen G.-Z."/>
            <person name="Liu X.-D."/>
            <person name="Liao X.-Y."/>
            <person name="Jiang Y.-T."/>
            <person name="Yu X."/>
            <person name="Hao Y."/>
            <person name="Huang J."/>
            <person name="Zhao X.-W."/>
            <person name="Ke S."/>
            <person name="Chen Y.-Y."/>
            <person name="Wu W.-L."/>
            <person name="Hsu J.-L."/>
            <person name="Lin Y.-F."/>
            <person name="Huang M.-D."/>
            <person name="Li C.-Y."/>
            <person name="Huang L."/>
            <person name="Wang Z.-W."/>
            <person name="Zhao X."/>
            <person name="Zhong W.-Y."/>
            <person name="Peng D.-H."/>
            <person name="Ahmad S."/>
            <person name="Lan S."/>
            <person name="Zhang J.-S."/>
            <person name="Tsai W.-C."/>
            <person name="Van De Peer Y."/>
            <person name="Liu Z.-J."/>
        </authorList>
    </citation>
    <scope>NUCLEOTIDE SEQUENCE</scope>
    <source>
        <strain evidence="2">CP</strain>
        <tissue evidence="2">Leaves</tissue>
    </source>
</reference>
<sequence length="83" mass="9224">MAGGRDSRVELLVLPIHTELIWDNDTAFPEPCVDCLTLIIEKRGETQFVDRGEDPKEPKPTLESPPPTQEVNWLSTHTKGGGN</sequence>
<dbReference type="AlphaFoldDB" id="A0AAV9F8L5"/>
<dbReference type="Proteomes" id="UP001180020">
    <property type="component" value="Unassembled WGS sequence"/>
</dbReference>
<name>A0AAV9F8L5_ACOCL</name>
<protein>
    <submittedName>
        <fullName evidence="2">Uncharacterized protein</fullName>
    </submittedName>
</protein>
<feature type="compositionally biased region" description="Basic and acidic residues" evidence="1">
    <location>
        <begin position="46"/>
        <end position="60"/>
    </location>
</feature>
<evidence type="ECO:0000313" key="3">
    <source>
        <dbReference type="Proteomes" id="UP001180020"/>
    </source>
</evidence>
<feature type="compositionally biased region" description="Polar residues" evidence="1">
    <location>
        <begin position="69"/>
        <end position="83"/>
    </location>
</feature>
<feature type="region of interest" description="Disordered" evidence="1">
    <location>
        <begin position="46"/>
        <end position="83"/>
    </location>
</feature>
<gene>
    <name evidence="2" type="ORF">QJS10_CPA03g00698</name>
</gene>
<dbReference type="EMBL" id="JAUJYO010000003">
    <property type="protein sequence ID" value="KAK1322333.1"/>
    <property type="molecule type" value="Genomic_DNA"/>
</dbReference>
<organism evidence="2 3">
    <name type="scientific">Acorus calamus</name>
    <name type="common">Sweet flag</name>
    <dbReference type="NCBI Taxonomy" id="4465"/>
    <lineage>
        <taxon>Eukaryota</taxon>
        <taxon>Viridiplantae</taxon>
        <taxon>Streptophyta</taxon>
        <taxon>Embryophyta</taxon>
        <taxon>Tracheophyta</taxon>
        <taxon>Spermatophyta</taxon>
        <taxon>Magnoliopsida</taxon>
        <taxon>Liliopsida</taxon>
        <taxon>Acoraceae</taxon>
        <taxon>Acorus</taxon>
    </lineage>
</organism>
<evidence type="ECO:0000256" key="1">
    <source>
        <dbReference type="SAM" id="MobiDB-lite"/>
    </source>
</evidence>